<feature type="compositionally biased region" description="Basic and acidic residues" evidence="1">
    <location>
        <begin position="50"/>
        <end position="79"/>
    </location>
</feature>
<feature type="compositionally biased region" description="Basic and acidic residues" evidence="1">
    <location>
        <begin position="483"/>
        <end position="492"/>
    </location>
</feature>
<dbReference type="Proteomes" id="UP001642502">
    <property type="component" value="Unassembled WGS sequence"/>
</dbReference>
<feature type="region of interest" description="Disordered" evidence="1">
    <location>
        <begin position="846"/>
        <end position="878"/>
    </location>
</feature>
<evidence type="ECO:0000256" key="1">
    <source>
        <dbReference type="SAM" id="MobiDB-lite"/>
    </source>
</evidence>
<dbReference type="EMBL" id="CAWUON010000021">
    <property type="protein sequence ID" value="CAK7266787.1"/>
    <property type="molecule type" value="Genomic_DNA"/>
</dbReference>
<feature type="region of interest" description="Disordered" evidence="1">
    <location>
        <begin position="430"/>
        <end position="529"/>
    </location>
</feature>
<sequence length="1067" mass="115644">MSEATAEAATGPSDTSWSQPSSASTLGMLQQQSSHPRRLRPPLVLANTTARDEPRVPLRQQSREELRTNSDKVSRRESRVNLRGLFSRSKTSGQDARASIADFSSWSPFHTPRVENAHAKSASPQSSLPRVIQEETLPPQQYVATSSNLQEEHSNLQPKEATHIVAASKARETRPTAPSRNRPSVPLERTARGSLAPWDPPPLFQAYPQAVKHAQLPICTTSIEVLKRLQAATEGTRADAVVSLADRAAAAEKISEKPKRRHRRNGSDSSIKLEWGSKIYVLVTSGYLLQYSAEGPFDRLPEKILPISHESAAYASDLIPGCHWVLRICASTNAGGIQVTDTRSIFSRIPFRSTDRRHASTFLMVFNGAEEMEAWITVLRREIEQLGGKKLLSETGKPKSEQAAVGLRTQTSHRTLVVRDPDRFSRILNPSDVSRMMQYPPPAQLGGQTGHPYLNQHLQAPAPLNEREPIADDTSTTNSAYSQDDRQLDNLRGDAGNRNSYISSDQRTVMTSDSSSPPSSPVHGEFPNKDANDEQRAILSPATSPAPVPAPAPTSAHLSPVSLSESPKSRPRPNAAAISERRQSMQAMASSQRLVDVHLLPIQLSSQQAPSDEALQQPEASVSLYNPLPTIPNFSVPHLGSTRYSASITRSSSIPGLTPCTAPMQKPQALASSASPRPAREVILTQAPLIPPTARSNNRRRLPPPTLASSRPLSIVTDQAAPHAKSPSKDFKVVAIDAPRGDSMSGISSDMSDTSTLNDCWNTPISGGTVTPTSSLWHSEPCSSLPRNHEHSNIRFSSANTEFQSPRRQSSMLSLRSSDDACAPFEMQTIAAPQRNSMVWPVSRSNAISPQQPDDGRAMSYSRPSSSYSRPQIRAASVPRQFTAAPISSGTNRSLMTREPNEYRRPSMVARPSTSSYNHTQNFGDAKALNGSVSMPSVHRTSTHQTVGISGAAVDSDTVRGRNELKVEQRDPSTLPPLLTHTNNAATMQHESGVYVRARSSSTSRDAVSRPDAVKPVNGPPPLTLTIPTLPPPPMPPPNCALPPPPAPPPTRALPPLPAKLSVGQAV</sequence>
<feature type="compositionally biased region" description="Low complexity" evidence="1">
    <location>
        <begin position="860"/>
        <end position="871"/>
    </location>
</feature>
<feature type="region of interest" description="Disordered" evidence="1">
    <location>
        <begin position="168"/>
        <end position="187"/>
    </location>
</feature>
<gene>
    <name evidence="2" type="ORF">SEPCBS119000_002208</name>
</gene>
<feature type="compositionally biased region" description="Pro residues" evidence="1">
    <location>
        <begin position="1018"/>
        <end position="1058"/>
    </location>
</feature>
<feature type="region of interest" description="Disordered" evidence="1">
    <location>
        <begin position="656"/>
        <end position="711"/>
    </location>
</feature>
<protein>
    <recommendedName>
        <fullName evidence="4">Peptidase family m20 m25 m40 protein</fullName>
    </recommendedName>
</protein>
<evidence type="ECO:0000313" key="3">
    <source>
        <dbReference type="Proteomes" id="UP001642502"/>
    </source>
</evidence>
<evidence type="ECO:0000313" key="2">
    <source>
        <dbReference type="EMBL" id="CAK7266787.1"/>
    </source>
</evidence>
<feature type="region of interest" description="Disordered" evidence="1">
    <location>
        <begin position="997"/>
        <end position="1067"/>
    </location>
</feature>
<feature type="compositionally biased region" description="Polar residues" evidence="1">
    <location>
        <begin position="497"/>
        <end position="511"/>
    </location>
</feature>
<comment type="caution">
    <text evidence="2">The sequence shown here is derived from an EMBL/GenBank/DDBJ whole genome shotgun (WGS) entry which is preliminary data.</text>
</comment>
<feature type="compositionally biased region" description="Polar residues" evidence="1">
    <location>
        <begin position="473"/>
        <end position="482"/>
    </location>
</feature>
<feature type="region of interest" description="Disordered" evidence="1">
    <location>
        <begin position="541"/>
        <end position="589"/>
    </location>
</feature>
<accession>A0ABP0DHM4</accession>
<evidence type="ECO:0008006" key="4">
    <source>
        <dbReference type="Google" id="ProtNLM"/>
    </source>
</evidence>
<organism evidence="2 3">
    <name type="scientific">Sporothrix epigloea</name>
    <dbReference type="NCBI Taxonomy" id="1892477"/>
    <lineage>
        <taxon>Eukaryota</taxon>
        <taxon>Fungi</taxon>
        <taxon>Dikarya</taxon>
        <taxon>Ascomycota</taxon>
        <taxon>Pezizomycotina</taxon>
        <taxon>Sordariomycetes</taxon>
        <taxon>Sordariomycetidae</taxon>
        <taxon>Ophiostomatales</taxon>
        <taxon>Ophiostomataceae</taxon>
        <taxon>Sporothrix</taxon>
    </lineage>
</organism>
<feature type="region of interest" description="Disordered" evidence="1">
    <location>
        <begin position="1"/>
        <end position="79"/>
    </location>
</feature>
<name>A0ABP0DHM4_9PEZI</name>
<reference evidence="2 3" key="1">
    <citation type="submission" date="2024-01" db="EMBL/GenBank/DDBJ databases">
        <authorList>
            <person name="Allen C."/>
            <person name="Tagirdzhanova G."/>
        </authorList>
    </citation>
    <scope>NUCLEOTIDE SEQUENCE [LARGE SCALE GENOMIC DNA]</scope>
    <source>
        <strain evidence="2 3">CBS 119000</strain>
    </source>
</reference>
<proteinExistence type="predicted"/>
<feature type="compositionally biased region" description="Polar residues" evidence="1">
    <location>
        <begin position="12"/>
        <end position="34"/>
    </location>
</feature>
<keyword evidence="3" id="KW-1185">Reference proteome</keyword>